<reference evidence="2" key="1">
    <citation type="submission" date="2021-02" db="EMBL/GenBank/DDBJ databases">
        <authorList>
            <person name="Nowell W R."/>
        </authorList>
    </citation>
    <scope>NUCLEOTIDE SEQUENCE</scope>
</reference>
<dbReference type="EMBL" id="CAJNOR010004852">
    <property type="protein sequence ID" value="CAF1531075.1"/>
    <property type="molecule type" value="Genomic_DNA"/>
</dbReference>
<dbReference type="Proteomes" id="UP000663852">
    <property type="component" value="Unassembled WGS sequence"/>
</dbReference>
<name>A0A815V7L4_ADIRI</name>
<evidence type="ECO:0000313" key="1">
    <source>
        <dbReference type="EMBL" id="CAF1497108.1"/>
    </source>
</evidence>
<evidence type="ECO:0000313" key="2">
    <source>
        <dbReference type="EMBL" id="CAF1531075.1"/>
    </source>
</evidence>
<proteinExistence type="predicted"/>
<comment type="caution">
    <text evidence="2">The sequence shown here is derived from an EMBL/GenBank/DDBJ whole genome shotgun (WGS) entry which is preliminary data.</text>
</comment>
<gene>
    <name evidence="1" type="ORF">EDS130_LOCUS42389</name>
    <name evidence="2" type="ORF">XAT740_LOCUS41474</name>
</gene>
<sequence>MVESIGDSRCPLNVQCIWTGQAKVQIAVSKAEMSSTAELVIGANPQNNAIVTVGTNKYSITLEKVIPYPGGGQTREKKEAVLQVKCL</sequence>
<dbReference type="OrthoDB" id="9975179at2759"/>
<dbReference type="EMBL" id="CAJNOJ010000614">
    <property type="protein sequence ID" value="CAF1497108.1"/>
    <property type="molecule type" value="Genomic_DNA"/>
</dbReference>
<protein>
    <submittedName>
        <fullName evidence="2">Uncharacterized protein</fullName>
    </submittedName>
</protein>
<evidence type="ECO:0000313" key="3">
    <source>
        <dbReference type="Proteomes" id="UP000663828"/>
    </source>
</evidence>
<accession>A0A815V7L4</accession>
<organism evidence="2 3">
    <name type="scientific">Adineta ricciae</name>
    <name type="common">Rotifer</name>
    <dbReference type="NCBI Taxonomy" id="249248"/>
    <lineage>
        <taxon>Eukaryota</taxon>
        <taxon>Metazoa</taxon>
        <taxon>Spiralia</taxon>
        <taxon>Gnathifera</taxon>
        <taxon>Rotifera</taxon>
        <taxon>Eurotatoria</taxon>
        <taxon>Bdelloidea</taxon>
        <taxon>Adinetida</taxon>
        <taxon>Adinetidae</taxon>
        <taxon>Adineta</taxon>
    </lineage>
</organism>
<dbReference type="AlphaFoldDB" id="A0A815V7L4"/>
<dbReference type="Proteomes" id="UP000663828">
    <property type="component" value="Unassembled WGS sequence"/>
</dbReference>
<keyword evidence="3" id="KW-1185">Reference proteome</keyword>